<feature type="binding site" evidence="6">
    <location>
        <position position="162"/>
    </location>
    <ligand>
        <name>NAD(+)</name>
        <dbReference type="ChEBI" id="CHEBI:57540"/>
    </ligand>
</feature>
<evidence type="ECO:0000259" key="8">
    <source>
        <dbReference type="Pfam" id="PF03447"/>
    </source>
</evidence>
<dbReference type="InterPro" id="IPR036291">
    <property type="entry name" value="NAD(P)-bd_dom_sf"/>
</dbReference>
<dbReference type="EC" id="1.4.1.21" evidence="6"/>
<sequence length="236" mass="26171">MLVGLIGYGAIGKFLAEWLERNGFEIAAILDVRGEHEKMVRSIDEFLQREMDVAVEAASQQAVKDYAEKILEAGIDLIVLSTGAFADRDFLSRVMEVCRKKGKRVYIASGAIGGLDAIFSASELIEEVVLTTRKNWRQFGRKGVIFEGSASEAAQKFPKNLNVAATLSIASGKDVKVRLVADEVEENIHEILVRGEFGEMEIRVRNKPMRENPKTSYLAALSVTRILRNLKEGLVV</sequence>
<organism evidence="9 10">
    <name type="scientific">Archaeoglobus fulgidus</name>
    <dbReference type="NCBI Taxonomy" id="2234"/>
    <lineage>
        <taxon>Archaea</taxon>
        <taxon>Methanobacteriati</taxon>
        <taxon>Methanobacteriota</taxon>
        <taxon>Archaeoglobi</taxon>
        <taxon>Archaeoglobales</taxon>
        <taxon>Archaeoglobaceae</taxon>
        <taxon>Archaeoglobus</taxon>
    </lineage>
</organism>
<dbReference type="GO" id="GO:0051287">
    <property type="term" value="F:NAD binding"/>
    <property type="evidence" value="ECO:0007669"/>
    <property type="project" value="UniProtKB-UniRule"/>
</dbReference>
<dbReference type="GO" id="GO:0009435">
    <property type="term" value="P:NAD+ biosynthetic process"/>
    <property type="evidence" value="ECO:0007669"/>
    <property type="project" value="UniProtKB-UniRule"/>
</dbReference>
<protein>
    <recommendedName>
        <fullName evidence="6">L-aspartate dehydrogenase</fullName>
        <ecNumber evidence="6">1.4.1.21</ecNumber>
    </recommendedName>
</protein>
<dbReference type="AlphaFoldDB" id="A0A101DBP6"/>
<dbReference type="GO" id="GO:0050661">
    <property type="term" value="F:NADP binding"/>
    <property type="evidence" value="ECO:0007669"/>
    <property type="project" value="UniProtKB-UniRule"/>
</dbReference>
<comment type="catalytic activity">
    <reaction evidence="6">
        <text>L-aspartate + NAD(+) + H2O = oxaloacetate + NH4(+) + NADH + H(+)</text>
        <dbReference type="Rhea" id="RHEA:11788"/>
        <dbReference type="ChEBI" id="CHEBI:15377"/>
        <dbReference type="ChEBI" id="CHEBI:15378"/>
        <dbReference type="ChEBI" id="CHEBI:16452"/>
        <dbReference type="ChEBI" id="CHEBI:28938"/>
        <dbReference type="ChEBI" id="CHEBI:29991"/>
        <dbReference type="ChEBI" id="CHEBI:57540"/>
        <dbReference type="ChEBI" id="CHEBI:57945"/>
        <dbReference type="EC" id="1.4.1.21"/>
    </reaction>
</comment>
<comment type="pathway">
    <text evidence="6">Cofactor biosynthesis; NAD(+) biosynthesis; iminoaspartate from L-aspartate (dehydrogenase route): step 1/1.</text>
</comment>
<comment type="miscellaneous">
    <text evidence="6">The iminoaspartate product is unstable in aqueous solution and can decompose to oxaloacetate and ammonia.</text>
</comment>
<dbReference type="UniPathway" id="UPA00253">
    <property type="reaction ID" value="UER00456"/>
</dbReference>
<accession>A0A101DBP6</accession>
<dbReference type="InterPro" id="IPR022487">
    <property type="entry name" value="Asp_DH_arc"/>
</dbReference>
<dbReference type="Pfam" id="PF03447">
    <property type="entry name" value="NAD_binding_3"/>
    <property type="match status" value="1"/>
</dbReference>
<evidence type="ECO:0000256" key="4">
    <source>
        <dbReference type="ARBA" id="ARBA00023002"/>
    </source>
</evidence>
<evidence type="ECO:0000256" key="2">
    <source>
        <dbReference type="ARBA" id="ARBA00022642"/>
    </source>
</evidence>
<dbReference type="GO" id="GO:0033735">
    <property type="term" value="F:aspartate dehydrogenase [NAD(P)+] activity"/>
    <property type="evidence" value="ECO:0007669"/>
    <property type="project" value="UniProtKB-EC"/>
</dbReference>
<dbReference type="PANTHER" id="PTHR31873:SF6">
    <property type="entry name" value="ASPARTATE DEHYDROGENASE DOMAIN-CONTAINING PROTEIN"/>
    <property type="match status" value="1"/>
</dbReference>
<comment type="catalytic activity">
    <reaction evidence="6">
        <text>L-aspartate + NADP(+) + H2O = oxaloacetate + NH4(+) + NADPH + H(+)</text>
        <dbReference type="Rhea" id="RHEA:11784"/>
        <dbReference type="ChEBI" id="CHEBI:15377"/>
        <dbReference type="ChEBI" id="CHEBI:15378"/>
        <dbReference type="ChEBI" id="CHEBI:16452"/>
        <dbReference type="ChEBI" id="CHEBI:28938"/>
        <dbReference type="ChEBI" id="CHEBI:29991"/>
        <dbReference type="ChEBI" id="CHEBI:57783"/>
        <dbReference type="ChEBI" id="CHEBI:58349"/>
        <dbReference type="EC" id="1.4.1.21"/>
    </reaction>
</comment>
<feature type="binding site" evidence="6">
    <location>
        <position position="111"/>
    </location>
    <ligand>
        <name>NAD(+)</name>
        <dbReference type="ChEBI" id="CHEBI:57540"/>
    </ligand>
</feature>
<dbReference type="PATRIC" id="fig|2234.6.peg.1377"/>
<dbReference type="InterPro" id="IPR020626">
    <property type="entry name" value="Asp_DH_prok"/>
</dbReference>
<dbReference type="InterPro" id="IPR011182">
    <property type="entry name" value="L-Asp_DH"/>
</dbReference>
<feature type="domain" description="Aspartate dehydrogenase" evidence="7">
    <location>
        <begin position="142"/>
        <end position="223"/>
    </location>
</feature>
<dbReference type="Proteomes" id="UP000054307">
    <property type="component" value="Unassembled WGS sequence"/>
</dbReference>
<dbReference type="NCBIfam" id="TIGR03855">
    <property type="entry name" value="NAD_NadX"/>
    <property type="match status" value="1"/>
</dbReference>
<keyword evidence="3 6" id="KW-0521">NADP</keyword>
<dbReference type="SUPFAM" id="SSF55347">
    <property type="entry name" value="Glyceraldehyde-3-phosphate dehydrogenase-like, C-terminal domain"/>
    <property type="match status" value="1"/>
</dbReference>
<dbReference type="InterPro" id="IPR002811">
    <property type="entry name" value="Asp_DH"/>
</dbReference>
<dbReference type="SUPFAM" id="SSF51735">
    <property type="entry name" value="NAD(P)-binding Rossmann-fold domains"/>
    <property type="match status" value="1"/>
</dbReference>
<keyword evidence="2 6" id="KW-0662">Pyridine nucleotide biosynthesis</keyword>
<evidence type="ECO:0000256" key="6">
    <source>
        <dbReference type="HAMAP-Rule" id="MF_01265"/>
    </source>
</evidence>
<dbReference type="PIRSF" id="PIRSF005227">
    <property type="entry name" value="Asp_dh_NAD_syn"/>
    <property type="match status" value="1"/>
</dbReference>
<evidence type="ECO:0000256" key="1">
    <source>
        <dbReference type="ARBA" id="ARBA00008331"/>
    </source>
</evidence>
<comment type="caution">
    <text evidence="9">The sequence shown here is derived from an EMBL/GenBank/DDBJ whole genome shotgun (WGS) entry which is preliminary data.</text>
</comment>
<dbReference type="HAMAP" id="MF_01265">
    <property type="entry name" value="NadX"/>
    <property type="match status" value="1"/>
</dbReference>
<gene>
    <name evidence="6" type="primary">nadX</name>
    <name evidence="9" type="ORF">XD40_2205</name>
</gene>
<keyword evidence="5 6" id="KW-0520">NAD</keyword>
<dbReference type="PANTHER" id="PTHR31873">
    <property type="entry name" value="L-ASPARTATE DEHYDROGENASE-RELATED"/>
    <property type="match status" value="1"/>
</dbReference>
<dbReference type="Gene3D" id="3.40.50.720">
    <property type="entry name" value="NAD(P)-binding Rossmann-like Domain"/>
    <property type="match status" value="1"/>
</dbReference>
<evidence type="ECO:0000259" key="7">
    <source>
        <dbReference type="Pfam" id="PF01958"/>
    </source>
</evidence>
<name>A0A101DBP6_ARCFL</name>
<comment type="function">
    <text evidence="6">Specifically catalyzes the NAD or NADP-dependent dehydrogenation of L-aspartate to iminoaspartate.</text>
</comment>
<dbReference type="NCBIfam" id="NF009829">
    <property type="entry name" value="PRK13303.1-4"/>
    <property type="match status" value="1"/>
</dbReference>
<evidence type="ECO:0000256" key="3">
    <source>
        <dbReference type="ARBA" id="ARBA00022857"/>
    </source>
</evidence>
<dbReference type="GO" id="GO:0016639">
    <property type="term" value="F:oxidoreductase activity, acting on the CH-NH2 group of donors, NAD or NADP as acceptor"/>
    <property type="evidence" value="ECO:0007669"/>
    <property type="project" value="UniProtKB-UniRule"/>
</dbReference>
<evidence type="ECO:0000256" key="5">
    <source>
        <dbReference type="ARBA" id="ARBA00023027"/>
    </source>
</evidence>
<keyword evidence="4 6" id="KW-0560">Oxidoreductase</keyword>
<proteinExistence type="inferred from homology"/>
<feature type="active site" evidence="6">
    <location>
        <position position="189"/>
    </location>
</feature>
<reference evidence="10" key="1">
    <citation type="journal article" date="2015" name="MBio">
        <title>Genome-Resolved Metagenomic Analysis Reveals Roles for Candidate Phyla and Other Microbial Community Members in Biogeochemical Transformations in Oil Reservoirs.</title>
        <authorList>
            <person name="Hu P."/>
            <person name="Tom L."/>
            <person name="Singh A."/>
            <person name="Thomas B.C."/>
            <person name="Baker B.J."/>
            <person name="Piceno Y.M."/>
            <person name="Andersen G.L."/>
            <person name="Banfield J.F."/>
        </authorList>
    </citation>
    <scope>NUCLEOTIDE SEQUENCE [LARGE SCALE GENOMIC DNA]</scope>
</reference>
<dbReference type="InterPro" id="IPR005106">
    <property type="entry name" value="Asp/hSer_DH_NAD-bd"/>
</dbReference>
<feature type="domain" description="Aspartate/homoserine dehydrogenase NAD-binding" evidence="8">
    <location>
        <begin position="7"/>
        <end position="107"/>
    </location>
</feature>
<evidence type="ECO:0000313" key="10">
    <source>
        <dbReference type="Proteomes" id="UP000054307"/>
    </source>
</evidence>
<dbReference type="Gene3D" id="3.30.360.10">
    <property type="entry name" value="Dihydrodipicolinate Reductase, domain 2"/>
    <property type="match status" value="1"/>
</dbReference>
<evidence type="ECO:0000313" key="9">
    <source>
        <dbReference type="EMBL" id="KUJ92605.1"/>
    </source>
</evidence>
<dbReference type="Pfam" id="PF01958">
    <property type="entry name" value="Asp_DH_C"/>
    <property type="match status" value="1"/>
</dbReference>
<dbReference type="EMBL" id="LGEQ01000064">
    <property type="protein sequence ID" value="KUJ92605.1"/>
    <property type="molecule type" value="Genomic_DNA"/>
</dbReference>
<comment type="similarity">
    <text evidence="1 6">Belongs to the L-aspartate dehydrogenase family.</text>
</comment>